<comment type="caution">
    <text evidence="1">The sequence shown here is derived from an EMBL/GenBank/DDBJ whole genome shotgun (WGS) entry which is preliminary data.</text>
</comment>
<dbReference type="Pfam" id="PF14354">
    <property type="entry name" value="Lar_restr_allev"/>
    <property type="match status" value="1"/>
</dbReference>
<sequence length="74" mass="8680">MKKSKKVKKREKKNRPKLKPCPFCGGEAVIEDAVYNYAVMCTRCRCETRWETNEGIAIDLWNRRSTMDELKPCP</sequence>
<accession>A0A926I4P9</accession>
<protein>
    <submittedName>
        <fullName evidence="1">Lar family restriction alleviation protein</fullName>
    </submittedName>
</protein>
<proteinExistence type="predicted"/>
<reference evidence="1" key="1">
    <citation type="submission" date="2020-08" db="EMBL/GenBank/DDBJ databases">
        <title>Genome public.</title>
        <authorList>
            <person name="Liu C."/>
            <person name="Sun Q."/>
        </authorList>
    </citation>
    <scope>NUCLEOTIDE SEQUENCE</scope>
    <source>
        <strain evidence="1">NSJ-31</strain>
    </source>
</reference>
<dbReference type="RefSeq" id="WP_249282550.1">
    <property type="nucleotide sequence ID" value="NZ_JACRST010000006.1"/>
</dbReference>
<evidence type="ECO:0000313" key="1">
    <source>
        <dbReference type="EMBL" id="MBC8546471.1"/>
    </source>
</evidence>
<name>A0A926I4P9_9FIRM</name>
<dbReference type="NCBIfam" id="TIGR03655">
    <property type="entry name" value="anti_R_Lar"/>
    <property type="match status" value="1"/>
</dbReference>
<keyword evidence="2" id="KW-1185">Reference proteome</keyword>
<dbReference type="Proteomes" id="UP000653127">
    <property type="component" value="Unassembled WGS sequence"/>
</dbReference>
<evidence type="ECO:0000313" key="2">
    <source>
        <dbReference type="Proteomes" id="UP000653127"/>
    </source>
</evidence>
<organism evidence="1 2">
    <name type="scientific">Ligaoa zhengdingensis</name>
    <dbReference type="NCBI Taxonomy" id="2763658"/>
    <lineage>
        <taxon>Bacteria</taxon>
        <taxon>Bacillati</taxon>
        <taxon>Bacillota</taxon>
        <taxon>Clostridia</taxon>
        <taxon>Eubacteriales</taxon>
        <taxon>Oscillospiraceae</taxon>
        <taxon>Ligaoa</taxon>
    </lineage>
</organism>
<dbReference type="AlphaFoldDB" id="A0A926I4P9"/>
<dbReference type="InterPro" id="IPR019908">
    <property type="entry name" value="Toxin_RalR"/>
</dbReference>
<dbReference type="EMBL" id="JACRST010000006">
    <property type="protein sequence ID" value="MBC8546471.1"/>
    <property type="molecule type" value="Genomic_DNA"/>
</dbReference>
<gene>
    <name evidence="1" type="ORF">H8711_05925</name>
</gene>